<feature type="modified residue" description="4-aspartylphosphate" evidence="6">
    <location>
        <position position="48"/>
    </location>
</feature>
<dbReference type="PANTHER" id="PTHR32071">
    <property type="entry name" value="TRANSCRIPTIONAL REGULATORY PROTEIN"/>
    <property type="match status" value="1"/>
</dbReference>
<protein>
    <submittedName>
        <fullName evidence="9">Two component, sigma54 specific, transcriptional regulator, Fis family protein</fullName>
    </submittedName>
</protein>
<reference evidence="9 10" key="1">
    <citation type="submission" date="2014-12" db="EMBL/GenBank/DDBJ databases">
        <title>Genome assembly of Enhygromyxa salina DSM 15201.</title>
        <authorList>
            <person name="Sharma G."/>
            <person name="Subramanian S."/>
        </authorList>
    </citation>
    <scope>NUCLEOTIDE SEQUENCE [LARGE SCALE GENOMIC DNA]</scope>
    <source>
        <strain evidence="9 10">DSM 15201</strain>
    </source>
</reference>
<gene>
    <name evidence="9" type="ORF">DB30_04336</name>
</gene>
<dbReference type="PROSITE" id="PS00688">
    <property type="entry name" value="SIGMA54_INTERACT_3"/>
    <property type="match status" value="1"/>
</dbReference>
<dbReference type="PANTHER" id="PTHR32071:SF116">
    <property type="entry name" value="TRANSCRIPTIONAL REGULATORY PROTEIN GLRR"/>
    <property type="match status" value="1"/>
</dbReference>
<evidence type="ECO:0000256" key="3">
    <source>
        <dbReference type="ARBA" id="ARBA00023015"/>
    </source>
</evidence>
<evidence type="ECO:0000256" key="1">
    <source>
        <dbReference type="ARBA" id="ARBA00022741"/>
    </source>
</evidence>
<dbReference type="PRINTS" id="PR01590">
    <property type="entry name" value="HTHFIS"/>
</dbReference>
<evidence type="ECO:0000256" key="2">
    <source>
        <dbReference type="ARBA" id="ARBA00022840"/>
    </source>
</evidence>
<evidence type="ECO:0000313" key="10">
    <source>
        <dbReference type="Proteomes" id="UP000031599"/>
    </source>
</evidence>
<evidence type="ECO:0000313" key="9">
    <source>
        <dbReference type="EMBL" id="KIG16565.1"/>
    </source>
</evidence>
<evidence type="ECO:0000256" key="4">
    <source>
        <dbReference type="ARBA" id="ARBA00023125"/>
    </source>
</evidence>
<sequence>MLVVDDRPNMLRLVQKILRSDAQVLTADDGGAAIELLEREAVAVVLSDLKMGEVDGLAVLEACKRIQPGAVFVLMTAYATVGTAIQAMRMGAYDYLSKPFEPEDLRAVILRALGRARQAQAADGQAAAPDTQTILPGVYGRSPAMLALATMVQRIAPTDATALILGETGTGKERVARALHALSPRSSRRFVAVNCAAIPGDLLESELFGHARGAFSGATRDRPGLFEDAEGGSVFLDEIGDMPASLQAKLTRAFQERSVRRVGETHERKIDVRLIAATHRDIEGMVASGTFREDLWYRLNVAPLRLPPLRERSGDVELLARVFLTKQADKRASLATAFSPAALDLLRASAWPGNVRQLEAAIERAAILATGPVIDVDDLPPELRVHAAFNPDLGEDGELVALTWQQAADRARDHMAPNYLRAVLSAAQGNVTAAAARAGIERESFYRLLRKYGVRADNFRD</sequence>
<dbReference type="GO" id="GO:0006355">
    <property type="term" value="P:regulation of DNA-templated transcription"/>
    <property type="evidence" value="ECO:0007669"/>
    <property type="project" value="InterPro"/>
</dbReference>
<comment type="caution">
    <text evidence="9">The sequence shown here is derived from an EMBL/GenBank/DDBJ whole genome shotgun (WGS) entry which is preliminary data.</text>
</comment>
<dbReference type="AlphaFoldDB" id="A0A0C2D4F5"/>
<dbReference type="InterPro" id="IPR002078">
    <property type="entry name" value="Sigma_54_int"/>
</dbReference>
<keyword evidence="5" id="KW-0804">Transcription</keyword>
<feature type="domain" description="Response regulatory" evidence="8">
    <location>
        <begin position="1"/>
        <end position="113"/>
    </location>
</feature>
<dbReference type="InterPro" id="IPR003593">
    <property type="entry name" value="AAA+_ATPase"/>
</dbReference>
<dbReference type="InterPro" id="IPR027417">
    <property type="entry name" value="P-loop_NTPase"/>
</dbReference>
<dbReference type="InterPro" id="IPR025944">
    <property type="entry name" value="Sigma_54_int_dom_CS"/>
</dbReference>
<dbReference type="SUPFAM" id="SSF52172">
    <property type="entry name" value="CheY-like"/>
    <property type="match status" value="1"/>
</dbReference>
<dbReference type="GO" id="GO:0000160">
    <property type="term" value="P:phosphorelay signal transduction system"/>
    <property type="evidence" value="ECO:0007669"/>
    <property type="project" value="InterPro"/>
</dbReference>
<proteinExistence type="predicted"/>
<dbReference type="PROSITE" id="PS50110">
    <property type="entry name" value="RESPONSE_REGULATORY"/>
    <property type="match status" value="1"/>
</dbReference>
<keyword evidence="4" id="KW-0238">DNA-binding</keyword>
<dbReference type="FunFam" id="3.40.50.300:FF:000006">
    <property type="entry name" value="DNA-binding transcriptional regulator NtrC"/>
    <property type="match status" value="1"/>
</dbReference>
<feature type="domain" description="Sigma-54 factor interaction" evidence="7">
    <location>
        <begin position="138"/>
        <end position="367"/>
    </location>
</feature>
<dbReference type="Pfam" id="PF00158">
    <property type="entry name" value="Sigma54_activat"/>
    <property type="match status" value="1"/>
</dbReference>
<dbReference type="CDD" id="cd00009">
    <property type="entry name" value="AAA"/>
    <property type="match status" value="1"/>
</dbReference>
<dbReference type="PROSITE" id="PS50045">
    <property type="entry name" value="SIGMA54_INTERACT_4"/>
    <property type="match status" value="1"/>
</dbReference>
<dbReference type="Gene3D" id="1.10.10.60">
    <property type="entry name" value="Homeodomain-like"/>
    <property type="match status" value="1"/>
</dbReference>
<name>A0A0C2D4F5_9BACT</name>
<dbReference type="Gene3D" id="3.40.50.2300">
    <property type="match status" value="1"/>
</dbReference>
<keyword evidence="3" id="KW-0805">Transcription regulation</keyword>
<dbReference type="GO" id="GO:0005524">
    <property type="term" value="F:ATP binding"/>
    <property type="evidence" value="ECO:0007669"/>
    <property type="project" value="UniProtKB-KW"/>
</dbReference>
<dbReference type="SUPFAM" id="SSF52540">
    <property type="entry name" value="P-loop containing nucleoside triphosphate hydrolases"/>
    <property type="match status" value="1"/>
</dbReference>
<dbReference type="InterPro" id="IPR002197">
    <property type="entry name" value="HTH_Fis"/>
</dbReference>
<dbReference type="Proteomes" id="UP000031599">
    <property type="component" value="Unassembled WGS sequence"/>
</dbReference>
<dbReference type="Pfam" id="PF00072">
    <property type="entry name" value="Response_reg"/>
    <property type="match status" value="1"/>
</dbReference>
<dbReference type="InterPro" id="IPR001789">
    <property type="entry name" value="Sig_transdc_resp-reg_receiver"/>
</dbReference>
<dbReference type="EMBL" id="JMCC02000035">
    <property type="protein sequence ID" value="KIG16565.1"/>
    <property type="molecule type" value="Genomic_DNA"/>
</dbReference>
<dbReference type="GO" id="GO:0043565">
    <property type="term" value="F:sequence-specific DNA binding"/>
    <property type="evidence" value="ECO:0007669"/>
    <property type="project" value="InterPro"/>
</dbReference>
<dbReference type="SMART" id="SM00382">
    <property type="entry name" value="AAA"/>
    <property type="match status" value="1"/>
</dbReference>
<keyword evidence="6" id="KW-0597">Phosphoprotein</keyword>
<keyword evidence="1" id="KW-0547">Nucleotide-binding</keyword>
<evidence type="ECO:0000259" key="7">
    <source>
        <dbReference type="PROSITE" id="PS50045"/>
    </source>
</evidence>
<dbReference type="Gene3D" id="3.40.50.300">
    <property type="entry name" value="P-loop containing nucleotide triphosphate hydrolases"/>
    <property type="match status" value="1"/>
</dbReference>
<evidence type="ECO:0000256" key="6">
    <source>
        <dbReference type="PROSITE-ProRule" id="PRU00169"/>
    </source>
</evidence>
<dbReference type="InterPro" id="IPR025943">
    <property type="entry name" value="Sigma_54_int_dom_ATP-bd_2"/>
</dbReference>
<dbReference type="InterPro" id="IPR058031">
    <property type="entry name" value="AAA_lid_NorR"/>
</dbReference>
<dbReference type="PROSITE" id="PS00676">
    <property type="entry name" value="SIGMA54_INTERACT_2"/>
    <property type="match status" value="1"/>
</dbReference>
<evidence type="ECO:0000259" key="8">
    <source>
        <dbReference type="PROSITE" id="PS50110"/>
    </source>
</evidence>
<dbReference type="Gene3D" id="1.10.8.60">
    <property type="match status" value="1"/>
</dbReference>
<dbReference type="InterPro" id="IPR011006">
    <property type="entry name" value="CheY-like_superfamily"/>
</dbReference>
<dbReference type="Pfam" id="PF25601">
    <property type="entry name" value="AAA_lid_14"/>
    <property type="match status" value="1"/>
</dbReference>
<dbReference type="InterPro" id="IPR009057">
    <property type="entry name" value="Homeodomain-like_sf"/>
</dbReference>
<evidence type="ECO:0000256" key="5">
    <source>
        <dbReference type="ARBA" id="ARBA00023163"/>
    </source>
</evidence>
<organism evidence="9 10">
    <name type="scientific">Enhygromyxa salina</name>
    <dbReference type="NCBI Taxonomy" id="215803"/>
    <lineage>
        <taxon>Bacteria</taxon>
        <taxon>Pseudomonadati</taxon>
        <taxon>Myxococcota</taxon>
        <taxon>Polyangia</taxon>
        <taxon>Nannocystales</taxon>
        <taxon>Nannocystaceae</taxon>
        <taxon>Enhygromyxa</taxon>
    </lineage>
</organism>
<accession>A0A0C2D4F5</accession>
<dbReference type="SUPFAM" id="SSF46689">
    <property type="entry name" value="Homeodomain-like"/>
    <property type="match status" value="1"/>
</dbReference>
<dbReference type="SMART" id="SM00448">
    <property type="entry name" value="REC"/>
    <property type="match status" value="1"/>
</dbReference>
<keyword evidence="2" id="KW-0067">ATP-binding</keyword>